<comment type="caution">
    <text evidence="2">The sequence shown here is derived from an EMBL/GenBank/DDBJ whole genome shotgun (WGS) entry which is preliminary data.</text>
</comment>
<organism evidence="2 3">
    <name type="scientific">Deinococcus carri</name>
    <dbReference type="NCBI Taxonomy" id="1211323"/>
    <lineage>
        <taxon>Bacteria</taxon>
        <taxon>Thermotogati</taxon>
        <taxon>Deinococcota</taxon>
        <taxon>Deinococci</taxon>
        <taxon>Deinococcales</taxon>
        <taxon>Deinococcaceae</taxon>
        <taxon>Deinococcus</taxon>
    </lineage>
</organism>
<keyword evidence="3" id="KW-1185">Reference proteome</keyword>
<gene>
    <name evidence="2" type="ORF">Dcar01_03688</name>
</gene>
<dbReference type="Proteomes" id="UP001401887">
    <property type="component" value="Unassembled WGS sequence"/>
</dbReference>
<feature type="compositionally biased region" description="Basic and acidic residues" evidence="1">
    <location>
        <begin position="66"/>
        <end position="88"/>
    </location>
</feature>
<evidence type="ECO:0000313" key="2">
    <source>
        <dbReference type="EMBL" id="GAA5514924.1"/>
    </source>
</evidence>
<sequence length="97" mass="11038">MTTQHQPNTTLTITPAPSPSRPERHELALPSGEVVGKGRTLFHAQCWRDGWDARMDLRSQRSGPQPHHDGYGHWQRGWERANAHEQQRAKRQAGRAA</sequence>
<evidence type="ECO:0000313" key="3">
    <source>
        <dbReference type="Proteomes" id="UP001401887"/>
    </source>
</evidence>
<protein>
    <submittedName>
        <fullName evidence="2">Uncharacterized protein</fullName>
    </submittedName>
</protein>
<dbReference type="RefSeq" id="WP_345468205.1">
    <property type="nucleotide sequence ID" value="NZ_BAABRP010000027.1"/>
</dbReference>
<feature type="region of interest" description="Disordered" evidence="1">
    <location>
        <begin position="1"/>
        <end position="26"/>
    </location>
</feature>
<proteinExistence type="predicted"/>
<dbReference type="EMBL" id="BAABRP010000027">
    <property type="protein sequence ID" value="GAA5514924.1"/>
    <property type="molecule type" value="Genomic_DNA"/>
</dbReference>
<feature type="region of interest" description="Disordered" evidence="1">
    <location>
        <begin position="57"/>
        <end position="97"/>
    </location>
</feature>
<accession>A0ABP9WC60</accession>
<name>A0ABP9WC60_9DEIO</name>
<reference evidence="2 3" key="1">
    <citation type="submission" date="2024-02" db="EMBL/GenBank/DDBJ databases">
        <title>Deinococcus carri NBRC 110142.</title>
        <authorList>
            <person name="Ichikawa N."/>
            <person name="Katano-Makiyama Y."/>
            <person name="Hidaka K."/>
        </authorList>
    </citation>
    <scope>NUCLEOTIDE SEQUENCE [LARGE SCALE GENOMIC DNA]</scope>
    <source>
        <strain evidence="2 3">NBRC 110142</strain>
    </source>
</reference>
<evidence type="ECO:0000256" key="1">
    <source>
        <dbReference type="SAM" id="MobiDB-lite"/>
    </source>
</evidence>
<feature type="compositionally biased region" description="Polar residues" evidence="1">
    <location>
        <begin position="1"/>
        <end position="15"/>
    </location>
</feature>